<accession>A0ABT1QL84</accession>
<dbReference type="Pfam" id="PF17164">
    <property type="entry name" value="DUF5122"/>
    <property type="match status" value="14"/>
</dbReference>
<dbReference type="NCBIfam" id="TIGR02608">
    <property type="entry name" value="delta_60_rpt"/>
    <property type="match status" value="12"/>
</dbReference>
<dbReference type="InterPro" id="IPR008964">
    <property type="entry name" value="Invasin/intimin_cell_adhesion"/>
</dbReference>
<keyword evidence="5" id="KW-1185">Reference proteome</keyword>
<dbReference type="EMBL" id="JANFQO010000001">
    <property type="protein sequence ID" value="MCQ4163274.1"/>
    <property type="molecule type" value="Genomic_DNA"/>
</dbReference>
<dbReference type="RefSeq" id="WP_255910317.1">
    <property type="nucleotide sequence ID" value="NZ_JANFQO010000001.1"/>
</dbReference>
<proteinExistence type="inferred from homology"/>
<reference evidence="4" key="1">
    <citation type="submission" date="2022-07" db="EMBL/GenBank/DDBJ databases">
        <title>Tahibacter sp., a new gammaproteobacterium isolated from the silt sample collected at pig farm.</title>
        <authorList>
            <person name="Chen H."/>
        </authorList>
    </citation>
    <scope>NUCLEOTIDE SEQUENCE</scope>
    <source>
        <strain evidence="4">P2K</strain>
    </source>
</reference>
<evidence type="ECO:0000313" key="5">
    <source>
        <dbReference type="Proteomes" id="UP001165498"/>
    </source>
</evidence>
<feature type="region of interest" description="Disordered" evidence="2">
    <location>
        <begin position="1"/>
        <end position="20"/>
    </location>
</feature>
<comment type="similarity">
    <text evidence="1">Belongs to the intimin/invasin family.</text>
</comment>
<dbReference type="InterPro" id="IPR013431">
    <property type="entry name" value="Delta_60_rpt"/>
</dbReference>
<evidence type="ECO:0000313" key="4">
    <source>
        <dbReference type="EMBL" id="MCQ4163274.1"/>
    </source>
</evidence>
<dbReference type="SUPFAM" id="SSF63829">
    <property type="entry name" value="Calcium-dependent phosphotriesterase"/>
    <property type="match status" value="4"/>
</dbReference>
<dbReference type="Gene3D" id="2.80.10.50">
    <property type="match status" value="6"/>
</dbReference>
<dbReference type="SUPFAM" id="SSF49373">
    <property type="entry name" value="Invasin/intimin cell-adhesion fragments"/>
    <property type="match status" value="1"/>
</dbReference>
<dbReference type="Proteomes" id="UP001165498">
    <property type="component" value="Unassembled WGS sequence"/>
</dbReference>
<gene>
    <name evidence="4" type="ORF">NM961_00995</name>
</gene>
<organism evidence="4 5">
    <name type="scientific">Tahibacter harae</name>
    <dbReference type="NCBI Taxonomy" id="2963937"/>
    <lineage>
        <taxon>Bacteria</taxon>
        <taxon>Pseudomonadati</taxon>
        <taxon>Pseudomonadota</taxon>
        <taxon>Gammaproteobacteria</taxon>
        <taxon>Lysobacterales</taxon>
        <taxon>Rhodanobacteraceae</taxon>
        <taxon>Tahibacter</taxon>
    </lineage>
</organism>
<name>A0ABT1QL84_9GAMM</name>
<feature type="domain" description="Big-1" evidence="3">
    <location>
        <begin position="986"/>
        <end position="1079"/>
    </location>
</feature>
<evidence type="ECO:0000256" key="1">
    <source>
        <dbReference type="ARBA" id="ARBA00010116"/>
    </source>
</evidence>
<evidence type="ECO:0000256" key="2">
    <source>
        <dbReference type="SAM" id="MobiDB-lite"/>
    </source>
</evidence>
<evidence type="ECO:0000259" key="3">
    <source>
        <dbReference type="SMART" id="SM00634"/>
    </source>
</evidence>
<dbReference type="SMART" id="SM00634">
    <property type="entry name" value="BID_1"/>
    <property type="match status" value="1"/>
</dbReference>
<sequence>MNDVISKNHAPPPGRRGGPASTAIEIAAMEASTAPRRPGSWSRNGARLLAACLALFGTGAAQAFNPDADSFVTQVATFPDGDLLIAGSFTTVGGQPRDHYARLNPDGSVDAAFHNSLVARDVHAIAVQPDGKALIGGKGVQGNGGLLRLNADGSVDSSFVDAATGGTPAIRSIALQADGRILIGGDFLAMGGQPRTNLARLNPDGSLDTSFDAGTLGLSLPIESIAVQADGRILIAGYGTLLRLLPNGQADTGQPLPPVAADANLRTLKLQADGKILLGAGYGFALGGVDRGTLVRLHADGSVDTAFLPNVRGDIDAIAIDGSRIVIAGSILSVGGVIRRNLARLNSDGSLDASLMDAEMNAAPVYDVALQADGKLVLGAHFSQINGLSRNRIARLHADGRVDNAAAAPLSVTPRVSEGGSASPAVPQAVSEGGKALFTFTPAPGRVLASVSGCGEGRRSGNDYLTGWVYADCTVSASFVPEANAVFDPAPNANVESIEVQADGRILAAGWFTRIGGRDRLKFARLAPTDGAAEANFADGSGIYQEGNTGGSVAYAVAPQADGKILFGGEEGLIRNNADGSRDTTFAAALGPDAFVEKVIVQPDGAILVAGRQLLTASTVPHLVRLHANGALDTGFSADFGEDDDISIYSLLLEPNGRILVGGGSVNGGYLGRLNADGSLQTLFPATSTIADVTALHRLADGRYLVGAVAKINLGDGSPVDSQLVRLLANGTRDPSFIAQVDGGLGGVKSIAVQPDGAILIGGGFRTIGGVVRPNLARLSAAGELEAGFTARPNTWVKDIALQSDGKILIAGYFSQVSGLARRGLARLKPDGRIDVDAFVITPLAGANGTIAPNTPQEALPGTQTQFTLVPDPGYVIGAVTGCAGTLNGLVYTTGPVSSHCTVTVEFLLETVTYTVIPAAGAHGAIVPALPQSVLFAQTTSFQLVPDAGYYLAGVEGCGGTLSANTYTTDHILANCSVVARFHKPAVLTPGSGAQSTAINTAFATPLTVRVSDANGQPVNGAVVNFSAPASGASATLSASSAVSGADGLASITARANGQAGSFAVTASVPGVQASFALTNESAAQGGIELQVTVSTLPPPACGTATHIAVTPGEPVNYCFTLINRSSVTLNYHTLTMLTGAPFQYEYAGWDRLFDLLPQAVPPGGSFRYNHVVTAGTRDQSPRFTWNATASRPGYEQGSDPAVVFSDIRTTGTALTLGAKGVYRLGALPFPFSFYGQYFHEGDSSVLCINNSGTLTLRTADDTDGCPEPLVVPPPFVGDNDTMAAVAHARFPFYGYNGIAAYWDLLGGHGAVYYATVGTAPNRRLIVQWDDKDHALYPNQAGGITFQTVLEEGTGRIHYVYRDLTFDVLAEPNPDFGGSATVGLVGFTPMTDDPPYREYAFNSATLAEGQVITWTPVDVPRHASGAVAVDVGAPRLSLAAAAISAQAGAGEQTSATLRIGNAGEIDLLWSLQEAQARAHFPPTDLGPWLADLQRSDRHAYRAAAHQSAANAASASAPDSVFAVPAYANARNFWNGFNLGAISFDASRPDRVVQGTGIPMHSGDYLVADFAGNDFTRIYTLGSYGGDIGLAWSDTNTLLPTSIGDAVMANAQTPPYMRWSSMAWDSRTHTMFATTAADLGSCAAAAASDLYRLDLQTAQATFVAPVAASVDVCIRALAVAPDGALYGIDDFNNSLVAIDKNTGAAAVVGPLGFPVEGANLSADFDESSGVLYLANGSRLYTVNRVTGAATLVGPPLLIGNEAVRIDGLSIAVAGGDCAVPGQVPWLRVQQTAGTTPPGAQAQISVDLDARELAPGLHQANLCVFSNDRTQSLVRVPVALTVTAGGDAIFASGFEARP</sequence>
<dbReference type="Gene3D" id="2.60.40.10">
    <property type="entry name" value="Immunoglobulins"/>
    <property type="match status" value="1"/>
</dbReference>
<protein>
    <submittedName>
        <fullName evidence="4">Ig-like domain-containing protein</fullName>
    </submittedName>
</protein>
<dbReference type="Pfam" id="PF02369">
    <property type="entry name" value="Big_1"/>
    <property type="match status" value="1"/>
</dbReference>
<comment type="caution">
    <text evidence="4">The sequence shown here is derived from an EMBL/GenBank/DDBJ whole genome shotgun (WGS) entry which is preliminary data.</text>
</comment>
<dbReference type="InterPro" id="IPR003344">
    <property type="entry name" value="Big_1_dom"/>
</dbReference>
<dbReference type="InterPro" id="IPR013783">
    <property type="entry name" value="Ig-like_fold"/>
</dbReference>